<dbReference type="SUPFAM" id="SSF52540">
    <property type="entry name" value="P-loop containing nucleoside triphosphate hydrolases"/>
    <property type="match status" value="1"/>
</dbReference>
<evidence type="ECO:0000256" key="7">
    <source>
        <dbReference type="SAM" id="MobiDB-lite"/>
    </source>
</evidence>
<dbReference type="InterPro" id="IPR003018">
    <property type="entry name" value="GAF"/>
</dbReference>
<dbReference type="CDD" id="cd00009">
    <property type="entry name" value="AAA"/>
    <property type="match status" value="1"/>
</dbReference>
<gene>
    <name evidence="9" type="ORF">JYA62_04905</name>
</gene>
<dbReference type="InterPro" id="IPR058031">
    <property type="entry name" value="AAA_lid_NorR"/>
</dbReference>
<dbReference type="PROSITE" id="PS00676">
    <property type="entry name" value="SIGMA54_INTERACT_2"/>
    <property type="match status" value="1"/>
</dbReference>
<feature type="domain" description="Sigma-54 factor interaction" evidence="8">
    <location>
        <begin position="211"/>
        <end position="441"/>
    </location>
</feature>
<evidence type="ECO:0000256" key="1">
    <source>
        <dbReference type="ARBA" id="ARBA00022741"/>
    </source>
</evidence>
<evidence type="ECO:0000313" key="9">
    <source>
        <dbReference type="EMBL" id="MBN3577007.1"/>
    </source>
</evidence>
<evidence type="ECO:0000313" key="10">
    <source>
        <dbReference type="Proteomes" id="UP000779070"/>
    </source>
</evidence>
<keyword evidence="10" id="KW-1185">Reference proteome</keyword>
<dbReference type="InterPro" id="IPR025662">
    <property type="entry name" value="Sigma_54_int_dom_ATP-bd_1"/>
</dbReference>
<dbReference type="PROSITE" id="PS00688">
    <property type="entry name" value="SIGMA54_INTERACT_3"/>
    <property type="match status" value="1"/>
</dbReference>
<dbReference type="RefSeq" id="WP_206369141.1">
    <property type="nucleotide sequence ID" value="NZ_CAWPTM010000178.1"/>
</dbReference>
<keyword evidence="2" id="KW-0067">ATP-binding</keyword>
<dbReference type="SUPFAM" id="SSF55781">
    <property type="entry name" value="GAF domain-like"/>
    <property type="match status" value="1"/>
</dbReference>
<keyword evidence="3" id="KW-0805">Transcription regulation</keyword>
<evidence type="ECO:0000256" key="6">
    <source>
        <dbReference type="ARBA" id="ARBA00023163"/>
    </source>
</evidence>
<dbReference type="Gene3D" id="3.30.450.40">
    <property type="match status" value="1"/>
</dbReference>
<dbReference type="SUPFAM" id="SSF46689">
    <property type="entry name" value="Homeodomain-like"/>
    <property type="match status" value="1"/>
</dbReference>
<accession>A0ABS2ZXL5</accession>
<keyword evidence="1" id="KW-0547">Nucleotide-binding</keyword>
<dbReference type="PROSITE" id="PS50045">
    <property type="entry name" value="SIGMA54_INTERACT_4"/>
    <property type="match status" value="1"/>
</dbReference>
<dbReference type="Proteomes" id="UP000779070">
    <property type="component" value="Unassembled WGS sequence"/>
</dbReference>
<dbReference type="Pfam" id="PF25601">
    <property type="entry name" value="AAA_lid_14"/>
    <property type="match status" value="1"/>
</dbReference>
<proteinExistence type="predicted"/>
<evidence type="ECO:0000256" key="3">
    <source>
        <dbReference type="ARBA" id="ARBA00023015"/>
    </source>
</evidence>
<dbReference type="Pfam" id="PF01590">
    <property type="entry name" value="GAF"/>
    <property type="match status" value="1"/>
</dbReference>
<dbReference type="InterPro" id="IPR027417">
    <property type="entry name" value="P-loop_NTPase"/>
</dbReference>
<reference evidence="9 10" key="1">
    <citation type="submission" date="2021-02" db="EMBL/GenBank/DDBJ databases">
        <title>Draft Genome Sequences of 5 Vibrio neptunius Strains Isolated From of Bivalve Hatcheries.</title>
        <authorList>
            <person name="Galvis F."/>
            <person name="Barja J.L."/>
            <person name="Lemos M.L."/>
            <person name="Balado M."/>
        </authorList>
    </citation>
    <scope>NUCLEOTIDE SEQUENCE [LARGE SCALE GENOMIC DNA]</scope>
    <source>
        <strain evidence="9 10">PP-145.98</strain>
    </source>
</reference>
<feature type="compositionally biased region" description="Polar residues" evidence="7">
    <location>
        <begin position="493"/>
        <end position="502"/>
    </location>
</feature>
<dbReference type="PANTHER" id="PTHR32071">
    <property type="entry name" value="TRANSCRIPTIONAL REGULATORY PROTEIN"/>
    <property type="match status" value="1"/>
</dbReference>
<feature type="compositionally biased region" description="Pro residues" evidence="7">
    <location>
        <begin position="464"/>
        <end position="473"/>
    </location>
</feature>
<dbReference type="Pfam" id="PF02954">
    <property type="entry name" value="HTH_8"/>
    <property type="match status" value="1"/>
</dbReference>
<dbReference type="PANTHER" id="PTHR32071:SF117">
    <property type="entry name" value="PTS-DEPENDENT DIHYDROXYACETONE KINASE OPERON REGULATORY PROTEIN-RELATED"/>
    <property type="match status" value="1"/>
</dbReference>
<protein>
    <submittedName>
        <fullName evidence="9">Sigma-54-dependent Fis family transcriptional regulator</fullName>
    </submittedName>
</protein>
<dbReference type="InterPro" id="IPR003593">
    <property type="entry name" value="AAA+_ATPase"/>
</dbReference>
<keyword evidence="6" id="KW-0804">Transcription</keyword>
<dbReference type="InterPro" id="IPR002078">
    <property type="entry name" value="Sigma_54_int"/>
</dbReference>
<keyword evidence="4" id="KW-0238">DNA-binding</keyword>
<dbReference type="InterPro" id="IPR025943">
    <property type="entry name" value="Sigma_54_int_dom_ATP-bd_2"/>
</dbReference>
<dbReference type="Gene3D" id="1.10.8.60">
    <property type="match status" value="1"/>
</dbReference>
<evidence type="ECO:0000256" key="4">
    <source>
        <dbReference type="ARBA" id="ARBA00023125"/>
    </source>
</evidence>
<keyword evidence="5" id="KW-0010">Activator</keyword>
<dbReference type="EMBL" id="JAFHLB010000004">
    <property type="protein sequence ID" value="MBN3577007.1"/>
    <property type="molecule type" value="Genomic_DNA"/>
</dbReference>
<dbReference type="InterPro" id="IPR025944">
    <property type="entry name" value="Sigma_54_int_dom_CS"/>
</dbReference>
<organism evidence="9 10">
    <name type="scientific">Vibrio neptunius</name>
    <dbReference type="NCBI Taxonomy" id="170651"/>
    <lineage>
        <taxon>Bacteria</taxon>
        <taxon>Pseudomonadati</taxon>
        <taxon>Pseudomonadota</taxon>
        <taxon>Gammaproteobacteria</taxon>
        <taxon>Vibrionales</taxon>
        <taxon>Vibrionaceae</taxon>
        <taxon>Vibrio</taxon>
    </lineage>
</organism>
<sequence length="565" mass="62391">MRSANQNDLSNALLAISQSLADRTQLAQTLDAVLTAARQMTFSKHGIIYVLDQTGQALIPSIVHHNEQALVSHPWQPLSFNQTSQTDPFNYAIQNGEVVLINELYQYNGYDCEAVYETELALGIKSSNLLAWPLVDDSGKTIGLLALFDLSVIDNESALTAFCNMAANSIRQAVWLEEYGHMIKSLSADNAALVRENEHLKKRKQSHYKGPIAESEQMLEVLRRLDKVLALPVDVLLRGETGAGKEVIAKYIHDNSNRADQPLIVQNCAAIPEQLLESELFGHKKGSFTGADKDKIGLFEAAHGGTLFLDEIGDMPLLLQAKLLRVLQERKVRPVGASKEVEVDVRVVAATHCHLMDKIKNGEFRADLFYRLNVFPITLPPLREREADILPLAEHFVKQSAANLGLAQAPGLSANVQLQLQQYPYPGNVRELKNIVERALLLSDFETINQVEFGEAAALANLPQPAPKTPEIPEPVLESEPQPPAQQEPASTDAAQPEQSEATVEAEPMDYSKSLKEAVSEYEKTVIIDCLNSSNWQIKRAAEQLSLPISTLSHKMKKYDISTAG</sequence>
<dbReference type="Pfam" id="PF00158">
    <property type="entry name" value="Sigma54_activat"/>
    <property type="match status" value="1"/>
</dbReference>
<dbReference type="PROSITE" id="PS00675">
    <property type="entry name" value="SIGMA54_INTERACT_1"/>
    <property type="match status" value="1"/>
</dbReference>
<dbReference type="SMART" id="SM00382">
    <property type="entry name" value="AAA"/>
    <property type="match status" value="1"/>
</dbReference>
<comment type="caution">
    <text evidence="9">The sequence shown here is derived from an EMBL/GenBank/DDBJ whole genome shotgun (WGS) entry which is preliminary data.</text>
</comment>
<evidence type="ECO:0000256" key="5">
    <source>
        <dbReference type="ARBA" id="ARBA00023159"/>
    </source>
</evidence>
<name>A0ABS2ZXL5_9VIBR</name>
<dbReference type="InterPro" id="IPR002197">
    <property type="entry name" value="HTH_Fis"/>
</dbReference>
<feature type="region of interest" description="Disordered" evidence="7">
    <location>
        <begin position="462"/>
        <end position="510"/>
    </location>
</feature>
<evidence type="ECO:0000256" key="2">
    <source>
        <dbReference type="ARBA" id="ARBA00022840"/>
    </source>
</evidence>
<dbReference type="Gene3D" id="1.10.10.60">
    <property type="entry name" value="Homeodomain-like"/>
    <property type="match status" value="1"/>
</dbReference>
<evidence type="ECO:0000259" key="8">
    <source>
        <dbReference type="PROSITE" id="PS50045"/>
    </source>
</evidence>
<dbReference type="SMART" id="SM00065">
    <property type="entry name" value="GAF"/>
    <property type="match status" value="1"/>
</dbReference>
<dbReference type="InterPro" id="IPR029016">
    <property type="entry name" value="GAF-like_dom_sf"/>
</dbReference>
<dbReference type="Gene3D" id="3.40.50.300">
    <property type="entry name" value="P-loop containing nucleotide triphosphate hydrolases"/>
    <property type="match status" value="1"/>
</dbReference>
<dbReference type="InterPro" id="IPR009057">
    <property type="entry name" value="Homeodomain-like_sf"/>
</dbReference>